<dbReference type="GO" id="GO:0005737">
    <property type="term" value="C:cytoplasm"/>
    <property type="evidence" value="ECO:0007669"/>
    <property type="project" value="InterPro"/>
</dbReference>
<dbReference type="Pfam" id="PF00152">
    <property type="entry name" value="tRNA-synt_2"/>
    <property type="match status" value="1"/>
</dbReference>
<evidence type="ECO:0000259" key="7">
    <source>
        <dbReference type="Pfam" id="PF00152"/>
    </source>
</evidence>
<feature type="non-terminal residue" evidence="8">
    <location>
        <position position="1"/>
    </location>
</feature>
<name>A0A9D5Q585_9BACT</name>
<gene>
    <name evidence="8" type="ORF">GF339_03670</name>
</gene>
<feature type="domain" description="Aminoacyl-tRNA synthetase class II (D/K/N)" evidence="7">
    <location>
        <begin position="46"/>
        <end position="185"/>
    </location>
</feature>
<comment type="caution">
    <text evidence="8">The sequence shown here is derived from an EMBL/GenBank/DDBJ whole genome shotgun (WGS) entry which is preliminary data.</text>
</comment>
<evidence type="ECO:0000313" key="9">
    <source>
        <dbReference type="Proteomes" id="UP000649604"/>
    </source>
</evidence>
<dbReference type="GO" id="GO:0004815">
    <property type="term" value="F:aspartate-tRNA ligase activity"/>
    <property type="evidence" value="ECO:0007669"/>
    <property type="project" value="TreeGrafter"/>
</dbReference>
<dbReference type="Gene3D" id="3.30.930.10">
    <property type="entry name" value="Bira Bifunctional Protein, Domain 2"/>
    <property type="match status" value="1"/>
</dbReference>
<dbReference type="GO" id="GO:0005524">
    <property type="term" value="F:ATP binding"/>
    <property type="evidence" value="ECO:0007669"/>
    <property type="project" value="UniProtKB-KW"/>
</dbReference>
<dbReference type="InterPro" id="IPR004364">
    <property type="entry name" value="Aa-tRNA-synt_II"/>
</dbReference>
<keyword evidence="4" id="KW-0067">ATP-binding</keyword>
<evidence type="ECO:0000256" key="4">
    <source>
        <dbReference type="ARBA" id="ARBA00022840"/>
    </source>
</evidence>
<reference evidence="8" key="1">
    <citation type="submission" date="2019-11" db="EMBL/GenBank/DDBJ databases">
        <title>Microbial mats filling the niche in hypersaline microbial mats.</title>
        <authorList>
            <person name="Wong H.L."/>
            <person name="Macleod F.I."/>
            <person name="White R.A. III"/>
            <person name="Burns B.P."/>
        </authorList>
    </citation>
    <scope>NUCLEOTIDE SEQUENCE</scope>
    <source>
        <strain evidence="8">Rbin_158</strain>
    </source>
</reference>
<evidence type="ECO:0000256" key="3">
    <source>
        <dbReference type="ARBA" id="ARBA00022741"/>
    </source>
</evidence>
<dbReference type="InterPro" id="IPR002312">
    <property type="entry name" value="Asp/Asn-tRNA-synth_IIb"/>
</dbReference>
<evidence type="ECO:0000256" key="6">
    <source>
        <dbReference type="ARBA" id="ARBA00023146"/>
    </source>
</evidence>
<evidence type="ECO:0000256" key="5">
    <source>
        <dbReference type="ARBA" id="ARBA00022917"/>
    </source>
</evidence>
<dbReference type="PANTHER" id="PTHR22594">
    <property type="entry name" value="ASPARTYL/LYSYL-TRNA SYNTHETASE"/>
    <property type="match status" value="1"/>
</dbReference>
<dbReference type="Proteomes" id="UP000649604">
    <property type="component" value="Unassembled WGS sequence"/>
</dbReference>
<comment type="similarity">
    <text evidence="1">Belongs to the class-II aminoacyl-tRNA synthetase family. Type 1 subfamily.</text>
</comment>
<dbReference type="SUPFAM" id="SSF55681">
    <property type="entry name" value="Class II aaRS and biotin synthetases"/>
    <property type="match status" value="1"/>
</dbReference>
<dbReference type="EMBL" id="WJJP01000113">
    <property type="protein sequence ID" value="MBD3323656.1"/>
    <property type="molecule type" value="Genomic_DNA"/>
</dbReference>
<dbReference type="Gene3D" id="3.30.1360.30">
    <property type="entry name" value="GAD-like domain"/>
    <property type="match status" value="1"/>
</dbReference>
<keyword evidence="3" id="KW-0547">Nucleotide-binding</keyword>
<dbReference type="AlphaFoldDB" id="A0A9D5Q585"/>
<dbReference type="PANTHER" id="PTHR22594:SF5">
    <property type="entry name" value="ASPARTATE--TRNA LIGASE, MITOCHONDRIAL"/>
    <property type="match status" value="1"/>
</dbReference>
<dbReference type="InterPro" id="IPR004115">
    <property type="entry name" value="GAD-like_sf"/>
</dbReference>
<sequence>EQLQDIAARFDAQPGDLLLIVADTPKVVAAALGNLRKHLGKKLGFIDQNDFRFAWIVDFPLVEYDDTEGRLQAVHHPFTAPIEDDLPLLDTDPTRVRAKAYDMVLNGYEIGGGSTRIHRREIQQKIFSLLNIDEAEAEAKFGFLLRALSYGVPPHGGIAFGLDRIAMLVCGTDSIRDVIAFPKTQKGTCLLSDAPSPVELQKLQELKLRIFQTEKKEK</sequence>
<evidence type="ECO:0000256" key="1">
    <source>
        <dbReference type="ARBA" id="ARBA00006303"/>
    </source>
</evidence>
<evidence type="ECO:0000313" key="8">
    <source>
        <dbReference type="EMBL" id="MBD3323656.1"/>
    </source>
</evidence>
<keyword evidence="6" id="KW-0030">Aminoacyl-tRNA synthetase</keyword>
<protein>
    <submittedName>
        <fullName evidence="8">Aspartate--tRNA ligase</fullName>
    </submittedName>
</protein>
<dbReference type="PRINTS" id="PR01042">
    <property type="entry name" value="TRNASYNTHASP"/>
</dbReference>
<keyword evidence="5" id="KW-0648">Protein biosynthesis</keyword>
<dbReference type="SUPFAM" id="SSF55261">
    <property type="entry name" value="GAD domain-like"/>
    <property type="match status" value="1"/>
</dbReference>
<accession>A0A9D5Q585</accession>
<proteinExistence type="inferred from homology"/>
<keyword evidence="2 8" id="KW-0436">Ligase</keyword>
<dbReference type="GO" id="GO:0006422">
    <property type="term" value="P:aspartyl-tRNA aminoacylation"/>
    <property type="evidence" value="ECO:0007669"/>
    <property type="project" value="TreeGrafter"/>
</dbReference>
<dbReference type="InterPro" id="IPR045864">
    <property type="entry name" value="aa-tRNA-synth_II/BPL/LPL"/>
</dbReference>
<evidence type="ECO:0000256" key="2">
    <source>
        <dbReference type="ARBA" id="ARBA00022598"/>
    </source>
</evidence>
<organism evidence="8 9">
    <name type="scientific">candidate division KSB3 bacterium</name>
    <dbReference type="NCBI Taxonomy" id="2044937"/>
    <lineage>
        <taxon>Bacteria</taxon>
        <taxon>candidate division KSB3</taxon>
    </lineage>
</organism>